<accession>A0A8S5UMQ4</accession>
<dbReference type="EMBL" id="BK016109">
    <property type="protein sequence ID" value="DAF95768.1"/>
    <property type="molecule type" value="Genomic_DNA"/>
</dbReference>
<name>A0A8S5UMQ4_9CAUD</name>
<protein>
    <submittedName>
        <fullName evidence="1">Uncharacterized protein</fullName>
    </submittedName>
</protein>
<proteinExistence type="predicted"/>
<sequence>MDRRYRSFNYNECANIFRRCVPNFIENDWPKNCARRIDNTARDV</sequence>
<organism evidence="1">
    <name type="scientific">Myoviridae sp. ctCo31</name>
    <dbReference type="NCBI Taxonomy" id="2825053"/>
    <lineage>
        <taxon>Viruses</taxon>
        <taxon>Duplodnaviria</taxon>
        <taxon>Heunggongvirae</taxon>
        <taxon>Uroviricota</taxon>
        <taxon>Caudoviricetes</taxon>
    </lineage>
</organism>
<reference evidence="1" key="1">
    <citation type="journal article" date="2021" name="Proc. Natl. Acad. Sci. U.S.A.">
        <title>A Catalog of Tens of Thousands of Viruses from Human Metagenomes Reveals Hidden Associations with Chronic Diseases.</title>
        <authorList>
            <person name="Tisza M.J."/>
            <person name="Buck C.B."/>
        </authorList>
    </citation>
    <scope>NUCLEOTIDE SEQUENCE</scope>
    <source>
        <strain evidence="1">CtCo31</strain>
    </source>
</reference>
<evidence type="ECO:0000313" key="1">
    <source>
        <dbReference type="EMBL" id="DAF95768.1"/>
    </source>
</evidence>